<evidence type="ECO:0000313" key="8">
    <source>
        <dbReference type="Proteomes" id="UP000515154"/>
    </source>
</evidence>
<comment type="subcellular location">
    <subcellularLocation>
        <location evidence="1">Membrane</location>
        <topology evidence="1">Multi-pass membrane protein</topology>
    </subcellularLocation>
</comment>
<dbReference type="Proteomes" id="UP000515154">
    <property type="component" value="Linkage group LG27"/>
</dbReference>
<keyword evidence="4 6" id="KW-0472">Membrane</keyword>
<feature type="transmembrane region" description="Helical" evidence="6">
    <location>
        <begin position="154"/>
        <end position="173"/>
    </location>
</feature>
<protein>
    <submittedName>
        <fullName evidence="9 10">UDP-galactose/UDP-glucose transporter 7-like</fullName>
    </submittedName>
</protein>
<evidence type="ECO:0000313" key="10">
    <source>
        <dbReference type="RefSeq" id="XP_036369884.1"/>
    </source>
</evidence>
<feature type="region of interest" description="Disordered" evidence="5">
    <location>
        <begin position="326"/>
        <end position="381"/>
    </location>
</feature>
<feature type="transmembrane region" description="Helical" evidence="6">
    <location>
        <begin position="12"/>
        <end position="31"/>
    </location>
</feature>
<organism evidence="8 9">
    <name type="scientific">Octopus sinensis</name>
    <name type="common">East Asian common octopus</name>
    <dbReference type="NCBI Taxonomy" id="2607531"/>
    <lineage>
        <taxon>Eukaryota</taxon>
        <taxon>Metazoa</taxon>
        <taxon>Spiralia</taxon>
        <taxon>Lophotrochozoa</taxon>
        <taxon>Mollusca</taxon>
        <taxon>Cephalopoda</taxon>
        <taxon>Coleoidea</taxon>
        <taxon>Octopodiformes</taxon>
        <taxon>Octopoda</taxon>
        <taxon>Incirrata</taxon>
        <taxon>Octopodidae</taxon>
        <taxon>Octopus</taxon>
    </lineage>
</organism>
<evidence type="ECO:0000256" key="5">
    <source>
        <dbReference type="SAM" id="MobiDB-lite"/>
    </source>
</evidence>
<feature type="transmembrane region" description="Helical" evidence="6">
    <location>
        <begin position="76"/>
        <end position="95"/>
    </location>
</feature>
<reference evidence="9 10" key="1">
    <citation type="submission" date="2025-08" db="UniProtKB">
        <authorList>
            <consortium name="RefSeq"/>
        </authorList>
    </citation>
    <scope>IDENTIFICATION</scope>
</reference>
<dbReference type="PANTHER" id="PTHR11132">
    <property type="entry name" value="SOLUTE CARRIER FAMILY 35"/>
    <property type="match status" value="1"/>
</dbReference>
<feature type="transmembrane region" description="Helical" evidence="6">
    <location>
        <begin position="129"/>
        <end position="148"/>
    </location>
</feature>
<gene>
    <name evidence="9 10" type="primary">LOC115225387</name>
</gene>
<evidence type="ECO:0000256" key="6">
    <source>
        <dbReference type="SAM" id="Phobius"/>
    </source>
</evidence>
<feature type="transmembrane region" description="Helical" evidence="6">
    <location>
        <begin position="101"/>
        <end position="122"/>
    </location>
</feature>
<dbReference type="SUPFAM" id="SSF103481">
    <property type="entry name" value="Multidrug resistance efflux transporter EmrE"/>
    <property type="match status" value="1"/>
</dbReference>
<feature type="compositionally biased region" description="Low complexity" evidence="5">
    <location>
        <begin position="335"/>
        <end position="381"/>
    </location>
</feature>
<dbReference type="Pfam" id="PF03151">
    <property type="entry name" value="TPT"/>
    <property type="match status" value="1"/>
</dbReference>
<evidence type="ECO:0000259" key="7">
    <source>
        <dbReference type="Pfam" id="PF03151"/>
    </source>
</evidence>
<evidence type="ECO:0000256" key="4">
    <source>
        <dbReference type="ARBA" id="ARBA00023136"/>
    </source>
</evidence>
<keyword evidence="2 6" id="KW-0812">Transmembrane</keyword>
<dbReference type="InterPro" id="IPR037185">
    <property type="entry name" value="EmrE-like"/>
</dbReference>
<feature type="transmembrane region" description="Helical" evidence="6">
    <location>
        <begin position="251"/>
        <end position="273"/>
    </location>
</feature>
<dbReference type="GO" id="GO:0016020">
    <property type="term" value="C:membrane"/>
    <property type="evidence" value="ECO:0007669"/>
    <property type="project" value="UniProtKB-SubCell"/>
</dbReference>
<keyword evidence="3 6" id="KW-1133">Transmembrane helix</keyword>
<keyword evidence="8" id="KW-1185">Reference proteome</keyword>
<feature type="transmembrane region" description="Helical" evidence="6">
    <location>
        <begin position="185"/>
        <end position="204"/>
    </location>
</feature>
<dbReference type="RefSeq" id="XP_029652204.1">
    <property type="nucleotide sequence ID" value="XM_029796344.2"/>
</dbReference>
<accession>A0A6P7TK18</accession>
<dbReference type="AlphaFoldDB" id="A0A6P7TK18"/>
<feature type="transmembrane region" description="Helical" evidence="6">
    <location>
        <begin position="224"/>
        <end position="244"/>
    </location>
</feature>
<dbReference type="RefSeq" id="XP_036369884.1">
    <property type="nucleotide sequence ID" value="XM_036513991.1"/>
</dbReference>
<evidence type="ECO:0000256" key="3">
    <source>
        <dbReference type="ARBA" id="ARBA00022989"/>
    </source>
</evidence>
<feature type="transmembrane region" description="Helical" evidence="6">
    <location>
        <begin position="37"/>
        <end position="56"/>
    </location>
</feature>
<evidence type="ECO:0000313" key="9">
    <source>
        <dbReference type="RefSeq" id="XP_029652204.1"/>
    </source>
</evidence>
<proteinExistence type="predicted"/>
<dbReference type="KEGG" id="osn:115225387"/>
<sequence length="381" mass="41033">MGGKTSYVKGVAAAFFYGTCSVLMAFLNKILMDTYGFHFPMCIMVVQMSLTVVLLYALRATQLVSIPSYTFKDGRLFLLPAVFYAANSVLGLFSLSHMNVAMYGVLKRCVPLATLLLSVILLRKSWPSFLTLISIILLTVGCVVAGSGDLKFHFGGYLSGGLSNMTQALYLLLVQQYTETSSNTLHILLLNSINSLPLLTMALLVSGEAQQVAVFLHANHKPFILTLIVIALCGILLNYSLFLCTNHTSALTTSVVGGMKALAQTLIGVFTFGGVSPNLLTKLGISLNLCGSLLYVVAKYVDRKHIDLLGHLKKVASLASMEDLERLHSSSQKENTSTNTDNNNTDGTKSETSSTETMTVSSESSHSSPTATTVAVNVTNR</sequence>
<evidence type="ECO:0000256" key="2">
    <source>
        <dbReference type="ARBA" id="ARBA00022692"/>
    </source>
</evidence>
<dbReference type="InterPro" id="IPR050186">
    <property type="entry name" value="TPT_transporter"/>
</dbReference>
<dbReference type="InterPro" id="IPR004853">
    <property type="entry name" value="Sugar_P_trans_dom"/>
</dbReference>
<name>A0A6P7TK18_9MOLL</name>
<feature type="transmembrane region" description="Helical" evidence="6">
    <location>
        <begin position="279"/>
        <end position="298"/>
    </location>
</feature>
<feature type="domain" description="Sugar phosphate transporter" evidence="7">
    <location>
        <begin position="19"/>
        <end position="295"/>
    </location>
</feature>
<evidence type="ECO:0000256" key="1">
    <source>
        <dbReference type="ARBA" id="ARBA00004141"/>
    </source>
</evidence>